<evidence type="ECO:0000256" key="6">
    <source>
        <dbReference type="ARBA" id="ARBA00022989"/>
    </source>
</evidence>
<feature type="transmembrane region" description="Helical" evidence="8">
    <location>
        <begin position="7"/>
        <end position="31"/>
    </location>
</feature>
<feature type="transmembrane region" description="Helical" evidence="8">
    <location>
        <begin position="158"/>
        <end position="183"/>
    </location>
</feature>
<name>A0ABP4W4Y4_9MICO</name>
<organism evidence="9 10">
    <name type="scientific">Nostocoides vanveenii</name>
    <dbReference type="NCBI Taxonomy" id="330835"/>
    <lineage>
        <taxon>Bacteria</taxon>
        <taxon>Bacillati</taxon>
        <taxon>Actinomycetota</taxon>
        <taxon>Actinomycetes</taxon>
        <taxon>Micrococcales</taxon>
        <taxon>Intrasporangiaceae</taxon>
        <taxon>Nostocoides</taxon>
    </lineage>
</organism>
<protein>
    <recommendedName>
        <fullName evidence="8">Probable membrane transporter protein</fullName>
    </recommendedName>
</protein>
<dbReference type="PANTHER" id="PTHR30269:SF0">
    <property type="entry name" value="MEMBRANE TRANSPORTER PROTEIN YFCA-RELATED"/>
    <property type="match status" value="1"/>
</dbReference>
<sequence length="274" mass="27821">MVSILDALAIIAAGVGAGTINAIVGSGSLITFPTLLLLGFPPVTANISNNVGMVAGGLSATFGYRRELAGHGRGLARLVPVSLVGSAAGALLLLVLPSEAFAAIVPVLILLGLLLVVFGPRIQAWARSRHDAAEARDAVSSVVSSNTGVLVGPRSQRLALLAGILLAGTYGGYFGAAQGVILMGLLSTLAHGSLQTLNGYKNVLATTANLIAAIVFLIAAPEHIEWWVVLYIALGTFTGGLIGAGVGRRLPAPVLRGIIIAVGIVGIVKIVFFP</sequence>
<keyword evidence="3" id="KW-0813">Transport</keyword>
<dbReference type="PANTHER" id="PTHR30269">
    <property type="entry name" value="TRANSMEMBRANE PROTEIN YFCA"/>
    <property type="match status" value="1"/>
</dbReference>
<comment type="caution">
    <text evidence="9">The sequence shown here is derived from an EMBL/GenBank/DDBJ whole genome shotgun (WGS) entry which is preliminary data.</text>
</comment>
<evidence type="ECO:0000256" key="4">
    <source>
        <dbReference type="ARBA" id="ARBA00022475"/>
    </source>
</evidence>
<dbReference type="InterPro" id="IPR002781">
    <property type="entry name" value="TM_pro_TauE-like"/>
</dbReference>
<evidence type="ECO:0000256" key="7">
    <source>
        <dbReference type="ARBA" id="ARBA00023136"/>
    </source>
</evidence>
<feature type="transmembrane region" description="Helical" evidence="8">
    <location>
        <begin position="43"/>
        <end position="63"/>
    </location>
</feature>
<evidence type="ECO:0000256" key="8">
    <source>
        <dbReference type="RuleBase" id="RU363041"/>
    </source>
</evidence>
<evidence type="ECO:0000256" key="1">
    <source>
        <dbReference type="ARBA" id="ARBA00004651"/>
    </source>
</evidence>
<dbReference type="Proteomes" id="UP001501475">
    <property type="component" value="Unassembled WGS sequence"/>
</dbReference>
<keyword evidence="7 8" id="KW-0472">Membrane</keyword>
<dbReference type="InterPro" id="IPR052017">
    <property type="entry name" value="TSUP"/>
</dbReference>
<evidence type="ECO:0000313" key="10">
    <source>
        <dbReference type="Proteomes" id="UP001501475"/>
    </source>
</evidence>
<comment type="similarity">
    <text evidence="2 8">Belongs to the 4-toluene sulfonate uptake permease (TSUP) (TC 2.A.102) family.</text>
</comment>
<keyword evidence="10" id="KW-1185">Reference proteome</keyword>
<feature type="transmembrane region" description="Helical" evidence="8">
    <location>
        <begin position="203"/>
        <end position="220"/>
    </location>
</feature>
<accession>A0ABP4W4Y4</accession>
<dbReference type="EMBL" id="BAAAPN010000009">
    <property type="protein sequence ID" value="GAA1745816.1"/>
    <property type="molecule type" value="Genomic_DNA"/>
</dbReference>
<reference evidence="10" key="1">
    <citation type="journal article" date="2019" name="Int. J. Syst. Evol. Microbiol.">
        <title>The Global Catalogue of Microorganisms (GCM) 10K type strain sequencing project: providing services to taxonomists for standard genome sequencing and annotation.</title>
        <authorList>
            <consortium name="The Broad Institute Genomics Platform"/>
            <consortium name="The Broad Institute Genome Sequencing Center for Infectious Disease"/>
            <person name="Wu L."/>
            <person name="Ma J."/>
        </authorList>
    </citation>
    <scope>NUCLEOTIDE SEQUENCE [LARGE SCALE GENOMIC DNA]</scope>
    <source>
        <strain evidence="10">JCM 15591</strain>
    </source>
</reference>
<comment type="subcellular location">
    <subcellularLocation>
        <location evidence="1 8">Cell membrane</location>
        <topology evidence="1 8">Multi-pass membrane protein</topology>
    </subcellularLocation>
</comment>
<feature type="transmembrane region" description="Helical" evidence="8">
    <location>
        <begin position="253"/>
        <end position="272"/>
    </location>
</feature>
<keyword evidence="5 8" id="KW-0812">Transmembrane</keyword>
<keyword evidence="6 8" id="KW-1133">Transmembrane helix</keyword>
<evidence type="ECO:0000256" key="5">
    <source>
        <dbReference type="ARBA" id="ARBA00022692"/>
    </source>
</evidence>
<feature type="transmembrane region" description="Helical" evidence="8">
    <location>
        <begin position="75"/>
        <end position="94"/>
    </location>
</feature>
<feature type="transmembrane region" description="Helical" evidence="8">
    <location>
        <begin position="100"/>
        <end position="119"/>
    </location>
</feature>
<proteinExistence type="inferred from homology"/>
<feature type="transmembrane region" description="Helical" evidence="8">
    <location>
        <begin position="227"/>
        <end position="247"/>
    </location>
</feature>
<dbReference type="Pfam" id="PF01925">
    <property type="entry name" value="TauE"/>
    <property type="match status" value="1"/>
</dbReference>
<evidence type="ECO:0000313" key="9">
    <source>
        <dbReference type="EMBL" id="GAA1745816.1"/>
    </source>
</evidence>
<evidence type="ECO:0000256" key="2">
    <source>
        <dbReference type="ARBA" id="ARBA00009142"/>
    </source>
</evidence>
<keyword evidence="4 8" id="KW-1003">Cell membrane</keyword>
<gene>
    <name evidence="9" type="ORF">GCM10009810_02920</name>
</gene>
<evidence type="ECO:0000256" key="3">
    <source>
        <dbReference type="ARBA" id="ARBA00022448"/>
    </source>
</evidence>